<evidence type="ECO:0000313" key="2">
    <source>
        <dbReference type="Proteomes" id="UP001055879"/>
    </source>
</evidence>
<dbReference type="Proteomes" id="UP001055879">
    <property type="component" value="Linkage Group LG11"/>
</dbReference>
<name>A0ACB8Z6T1_ARCLA</name>
<sequence length="435" mass="48056">MGCVSSHFLNQDDDFTQINTSAFNHHIVSLTSTTYGLLTLDPSSSPTTVPPTPPPRFTLASILPTPRSDPRSDPQPEIINSWDLMAGLDPTTDTHQENLNPTKENSNPNHKNPIFTKPISSKPVFLNGFEPICPPNGENKIVIYTTSLRGVRRTFEDCNAVRAVIEGFGVFFCERDVSMDRGFRDELWELMKGKDKQELVPPRVFVKGRYVGGVDEVLKIVEDGFFGQLVEGLPKSKPGFVCEVCGGVRFLPCLTCNGSCKMVMVLKDEIDGGELGKTVIVKCIDCNENGLLSIKDVGLTLIATSTVIFVDLSWTPGYIIQAKHLAHKFGQTVASEMISDVMWSLLQPDAAIDDLRRRMTVLVQRLKSWWLLASFADGFAICNIEQQVQFGSHGCSARCASMLFGAAMLGRLLLSEDFLVSGSWADIVKKKFQNI</sequence>
<reference evidence="2" key="1">
    <citation type="journal article" date="2022" name="Mol. Ecol. Resour.">
        <title>The genomes of chicory, endive, great burdock and yacon provide insights into Asteraceae palaeo-polyploidization history and plant inulin production.</title>
        <authorList>
            <person name="Fan W."/>
            <person name="Wang S."/>
            <person name="Wang H."/>
            <person name="Wang A."/>
            <person name="Jiang F."/>
            <person name="Liu H."/>
            <person name="Zhao H."/>
            <person name="Xu D."/>
            <person name="Zhang Y."/>
        </authorList>
    </citation>
    <scope>NUCLEOTIDE SEQUENCE [LARGE SCALE GENOMIC DNA]</scope>
    <source>
        <strain evidence="2">cv. Niubang</strain>
    </source>
</reference>
<keyword evidence="2" id="KW-1185">Reference proteome</keyword>
<evidence type="ECO:0000313" key="1">
    <source>
        <dbReference type="EMBL" id="KAI3691915.1"/>
    </source>
</evidence>
<dbReference type="EMBL" id="CM042057">
    <property type="protein sequence ID" value="KAI3691915.1"/>
    <property type="molecule type" value="Genomic_DNA"/>
</dbReference>
<organism evidence="1 2">
    <name type="scientific">Arctium lappa</name>
    <name type="common">Greater burdock</name>
    <name type="synonym">Lappa major</name>
    <dbReference type="NCBI Taxonomy" id="4217"/>
    <lineage>
        <taxon>Eukaryota</taxon>
        <taxon>Viridiplantae</taxon>
        <taxon>Streptophyta</taxon>
        <taxon>Embryophyta</taxon>
        <taxon>Tracheophyta</taxon>
        <taxon>Spermatophyta</taxon>
        <taxon>Magnoliopsida</taxon>
        <taxon>eudicotyledons</taxon>
        <taxon>Gunneridae</taxon>
        <taxon>Pentapetalae</taxon>
        <taxon>asterids</taxon>
        <taxon>campanulids</taxon>
        <taxon>Asterales</taxon>
        <taxon>Asteraceae</taxon>
        <taxon>Carduoideae</taxon>
        <taxon>Cardueae</taxon>
        <taxon>Arctiinae</taxon>
        <taxon>Arctium</taxon>
    </lineage>
</organism>
<protein>
    <submittedName>
        <fullName evidence="1">Uncharacterized protein</fullName>
    </submittedName>
</protein>
<reference evidence="1 2" key="2">
    <citation type="journal article" date="2022" name="Mol. Ecol. Resour.">
        <title>The genomes of chicory, endive, great burdock and yacon provide insights into Asteraceae paleo-polyploidization history and plant inulin production.</title>
        <authorList>
            <person name="Fan W."/>
            <person name="Wang S."/>
            <person name="Wang H."/>
            <person name="Wang A."/>
            <person name="Jiang F."/>
            <person name="Liu H."/>
            <person name="Zhao H."/>
            <person name="Xu D."/>
            <person name="Zhang Y."/>
        </authorList>
    </citation>
    <scope>NUCLEOTIDE SEQUENCE [LARGE SCALE GENOMIC DNA]</scope>
    <source>
        <strain evidence="2">cv. Niubang</strain>
    </source>
</reference>
<comment type="caution">
    <text evidence="1">The sequence shown here is derived from an EMBL/GenBank/DDBJ whole genome shotgun (WGS) entry which is preliminary data.</text>
</comment>
<gene>
    <name evidence="1" type="ORF">L6452_31718</name>
</gene>
<accession>A0ACB8Z6T1</accession>
<proteinExistence type="predicted"/>